<sequence length="163" mass="18405">MRRCIDQFTIEHVAAVPTAAVRTQRQPLPSALRYLTNEDFYFPALEDIVKAQRVLRALLQSINMEHSIGDGVVTIAHKVWQHANYRLGHKLLHTVARKDTGCPTKKAFIKFPYATHDTIFSTQIIRGKPDTCGMRTVPDGFLRKYLGTNDAYDGVFNSSLTSN</sequence>
<dbReference type="Proteomes" id="UP000198211">
    <property type="component" value="Unassembled WGS sequence"/>
</dbReference>
<reference evidence="2" key="1">
    <citation type="submission" date="2017-03" db="EMBL/GenBank/DDBJ databases">
        <title>Phytopthora megakarya and P. palmivora, two closely related causual agents of cacao black pod achieved similar genome size and gene model numbers by different mechanisms.</title>
        <authorList>
            <person name="Ali S."/>
            <person name="Shao J."/>
            <person name="Larry D.J."/>
            <person name="Kronmiller B."/>
            <person name="Shen D."/>
            <person name="Strem M.D."/>
            <person name="Melnick R.L."/>
            <person name="Guiltinan M.J."/>
            <person name="Tyler B.M."/>
            <person name="Meinhardt L.W."/>
            <person name="Bailey B.A."/>
        </authorList>
    </citation>
    <scope>NUCLEOTIDE SEQUENCE [LARGE SCALE GENOMIC DNA]</scope>
    <source>
        <strain evidence="2">zdho120</strain>
    </source>
</reference>
<accession>A0A225VKH2</accession>
<dbReference type="AlphaFoldDB" id="A0A225VKH2"/>
<evidence type="ECO:0000313" key="2">
    <source>
        <dbReference type="Proteomes" id="UP000198211"/>
    </source>
</evidence>
<organism evidence="1 2">
    <name type="scientific">Phytophthora megakarya</name>
    <dbReference type="NCBI Taxonomy" id="4795"/>
    <lineage>
        <taxon>Eukaryota</taxon>
        <taxon>Sar</taxon>
        <taxon>Stramenopiles</taxon>
        <taxon>Oomycota</taxon>
        <taxon>Peronosporomycetes</taxon>
        <taxon>Peronosporales</taxon>
        <taxon>Peronosporaceae</taxon>
        <taxon>Phytophthora</taxon>
    </lineage>
</organism>
<evidence type="ECO:0000313" key="1">
    <source>
        <dbReference type="EMBL" id="OWZ05594.1"/>
    </source>
</evidence>
<protein>
    <submittedName>
        <fullName evidence="1">Uncharacterized protein</fullName>
    </submittedName>
</protein>
<proteinExistence type="predicted"/>
<comment type="caution">
    <text evidence="1">The sequence shown here is derived from an EMBL/GenBank/DDBJ whole genome shotgun (WGS) entry which is preliminary data.</text>
</comment>
<name>A0A225VKH2_9STRA</name>
<keyword evidence="2" id="KW-1185">Reference proteome</keyword>
<gene>
    <name evidence="1" type="ORF">PHMEG_00022296</name>
</gene>
<dbReference type="OrthoDB" id="88832at2759"/>
<dbReference type="EMBL" id="NBNE01004355">
    <property type="protein sequence ID" value="OWZ05594.1"/>
    <property type="molecule type" value="Genomic_DNA"/>
</dbReference>